<dbReference type="EMBL" id="JAVRHT010000020">
    <property type="protein sequence ID" value="MDT0632008.1"/>
    <property type="molecule type" value="Genomic_DNA"/>
</dbReference>
<accession>A0ABU3BRU1</accession>
<organism evidence="2 3">
    <name type="scientific">Rubrivirga litoralis</name>
    <dbReference type="NCBI Taxonomy" id="3075598"/>
    <lineage>
        <taxon>Bacteria</taxon>
        <taxon>Pseudomonadati</taxon>
        <taxon>Rhodothermota</taxon>
        <taxon>Rhodothermia</taxon>
        <taxon>Rhodothermales</taxon>
        <taxon>Rubricoccaceae</taxon>
        <taxon>Rubrivirga</taxon>
    </lineage>
</organism>
<sequence length="283" mass="29357">MPAAPAPPARRLWWPLAAVLVAGGAVAACAPPAPVEDAPAAPPEAAPPEEGRAFLQPLDRLDWPEDAEGTAGLYLAEPVSVSALEAALPGPPSDRARLVGFYFKVRNVSGSAMGEGRESLAEAVATFRGQLTGMRAGLSVPGRLEWMAAPLDTVGLEAFRASRELQMMAASLVSNHADARAAERAAAGDAPVVVGLLVDGTRAQVETVAARLPVAAYADVRAARAADVRGVLVPSLIGAGVRLERERAVRDSLLFGRLDAGDPALIDSLYRASTALYDSLTAR</sequence>
<evidence type="ECO:0000256" key="1">
    <source>
        <dbReference type="SAM" id="SignalP"/>
    </source>
</evidence>
<dbReference type="Proteomes" id="UP001267426">
    <property type="component" value="Unassembled WGS sequence"/>
</dbReference>
<name>A0ABU3BRU1_9BACT</name>
<evidence type="ECO:0000313" key="2">
    <source>
        <dbReference type="EMBL" id="MDT0632008.1"/>
    </source>
</evidence>
<protein>
    <submittedName>
        <fullName evidence="2">Uncharacterized protein</fullName>
    </submittedName>
</protein>
<reference evidence="2 3" key="1">
    <citation type="submission" date="2023-09" db="EMBL/GenBank/DDBJ databases">
        <authorList>
            <person name="Rey-Velasco X."/>
        </authorList>
    </citation>
    <scope>NUCLEOTIDE SEQUENCE [LARGE SCALE GENOMIC DNA]</scope>
    <source>
        <strain evidence="2 3">F394</strain>
    </source>
</reference>
<feature type="chain" id="PRO_5046865276" evidence="1">
    <location>
        <begin position="28"/>
        <end position="283"/>
    </location>
</feature>
<proteinExistence type="predicted"/>
<comment type="caution">
    <text evidence="2">The sequence shown here is derived from an EMBL/GenBank/DDBJ whole genome shotgun (WGS) entry which is preliminary data.</text>
</comment>
<keyword evidence="1" id="KW-0732">Signal</keyword>
<gene>
    <name evidence="2" type="ORF">RM540_09640</name>
</gene>
<feature type="signal peptide" evidence="1">
    <location>
        <begin position="1"/>
        <end position="27"/>
    </location>
</feature>
<dbReference type="RefSeq" id="WP_311663530.1">
    <property type="nucleotide sequence ID" value="NZ_JAVRHT010000020.1"/>
</dbReference>
<evidence type="ECO:0000313" key="3">
    <source>
        <dbReference type="Proteomes" id="UP001267426"/>
    </source>
</evidence>
<keyword evidence="3" id="KW-1185">Reference proteome</keyword>